<dbReference type="PANTHER" id="PTHR23508:SF10">
    <property type="entry name" value="CARBOXYLIC ACID TRANSPORTER PROTEIN HOMOLOG"/>
    <property type="match status" value="1"/>
</dbReference>
<evidence type="ECO:0000256" key="5">
    <source>
        <dbReference type="SAM" id="Phobius"/>
    </source>
</evidence>
<keyword evidence="4 5" id="KW-0472">Membrane</keyword>
<evidence type="ECO:0000313" key="7">
    <source>
        <dbReference type="EMBL" id="NML15768.1"/>
    </source>
</evidence>
<sequence>MSGYQWLVLGLCFLIVAADGMDVAIMGFVAPTILQEWGISRAAFGMVMSAAPIGLVVGALLAGPASDKVGRKKVLVGSVLAFALFTLAASYAHNVTELMGLRFLTGIGLGAAMPNTTTLLSEYVPEKSRSLMVTMMFTGFNLGSALVGFVAASLIPVYGWRAVLVAGGLVPLALVPLLMLLLPESSRFLAVRGAPAQRIARTLGRVCGATFPAGTAFVSQEPETPAKTPVRLLFSKGFGLMSGALWLTYFMGLMVIYLLTGWLPTLFKDAGLTVSQAANMTALFQIGGTVGGVFVGWLMDKRAPTRVISLGYLAGAASVLLLAYSGTMSAALGLLVALVGFCMSGAQTGLNAYAPSCYPTMARATGVSWMLGMGRFGSIFGSAIGGLLLGLGWSFETILSLLAIPAALAAGAVLLSRRAQA</sequence>
<dbReference type="InterPro" id="IPR020846">
    <property type="entry name" value="MFS_dom"/>
</dbReference>
<keyword evidence="8" id="KW-1185">Reference proteome</keyword>
<evidence type="ECO:0000256" key="4">
    <source>
        <dbReference type="ARBA" id="ARBA00023136"/>
    </source>
</evidence>
<dbReference type="PANTHER" id="PTHR23508">
    <property type="entry name" value="CARBOXYLIC ACID TRANSPORTER PROTEIN HOMOLOG"/>
    <property type="match status" value="1"/>
</dbReference>
<feature type="transmembrane region" description="Helical" evidence="5">
    <location>
        <begin position="330"/>
        <end position="354"/>
    </location>
</feature>
<evidence type="ECO:0000313" key="8">
    <source>
        <dbReference type="Proteomes" id="UP000574067"/>
    </source>
</evidence>
<evidence type="ECO:0000259" key="6">
    <source>
        <dbReference type="PROSITE" id="PS50850"/>
    </source>
</evidence>
<feature type="transmembrane region" description="Helical" evidence="5">
    <location>
        <begin position="158"/>
        <end position="182"/>
    </location>
</feature>
<gene>
    <name evidence="7" type="ORF">HHL10_12380</name>
</gene>
<evidence type="ECO:0000256" key="2">
    <source>
        <dbReference type="ARBA" id="ARBA00022692"/>
    </source>
</evidence>
<feature type="transmembrane region" description="Helical" evidence="5">
    <location>
        <begin position="74"/>
        <end position="93"/>
    </location>
</feature>
<protein>
    <submittedName>
        <fullName evidence="7">MFS transporter</fullName>
    </submittedName>
</protein>
<dbReference type="Pfam" id="PF07690">
    <property type="entry name" value="MFS_1"/>
    <property type="match status" value="1"/>
</dbReference>
<accession>A0A848F942</accession>
<dbReference type="AlphaFoldDB" id="A0A848F942"/>
<dbReference type="GO" id="GO:0005886">
    <property type="term" value="C:plasma membrane"/>
    <property type="evidence" value="ECO:0007669"/>
    <property type="project" value="TreeGrafter"/>
</dbReference>
<feature type="transmembrane region" description="Helical" evidence="5">
    <location>
        <begin position="366"/>
        <end position="391"/>
    </location>
</feature>
<organism evidence="7 8">
    <name type="scientific">Azohydromonas caseinilytica</name>
    <dbReference type="NCBI Taxonomy" id="2728836"/>
    <lineage>
        <taxon>Bacteria</taxon>
        <taxon>Pseudomonadati</taxon>
        <taxon>Pseudomonadota</taxon>
        <taxon>Betaproteobacteria</taxon>
        <taxon>Burkholderiales</taxon>
        <taxon>Sphaerotilaceae</taxon>
        <taxon>Azohydromonas</taxon>
    </lineage>
</organism>
<feature type="transmembrane region" description="Helical" evidence="5">
    <location>
        <begin position="397"/>
        <end position="415"/>
    </location>
</feature>
<dbReference type="InterPro" id="IPR036259">
    <property type="entry name" value="MFS_trans_sf"/>
</dbReference>
<dbReference type="PROSITE" id="PS50850">
    <property type="entry name" value="MFS"/>
    <property type="match status" value="1"/>
</dbReference>
<feature type="transmembrane region" description="Helical" evidence="5">
    <location>
        <begin position="99"/>
        <end position="120"/>
    </location>
</feature>
<dbReference type="SUPFAM" id="SSF103473">
    <property type="entry name" value="MFS general substrate transporter"/>
    <property type="match status" value="1"/>
</dbReference>
<feature type="transmembrane region" description="Helical" evidence="5">
    <location>
        <begin position="237"/>
        <end position="260"/>
    </location>
</feature>
<dbReference type="CDD" id="cd17365">
    <property type="entry name" value="MFS_PcaK_like"/>
    <property type="match status" value="1"/>
</dbReference>
<feature type="domain" description="Major facilitator superfamily (MFS) profile" evidence="6">
    <location>
        <begin position="8"/>
        <end position="421"/>
    </location>
</feature>
<feature type="transmembrane region" description="Helical" evidence="5">
    <location>
        <begin position="306"/>
        <end position="324"/>
    </location>
</feature>
<dbReference type="InterPro" id="IPR005829">
    <property type="entry name" value="Sugar_transporter_CS"/>
</dbReference>
<dbReference type="EMBL" id="JABBFW010000007">
    <property type="protein sequence ID" value="NML15768.1"/>
    <property type="molecule type" value="Genomic_DNA"/>
</dbReference>
<keyword evidence="2 5" id="KW-0812">Transmembrane</keyword>
<keyword evidence="3 5" id="KW-1133">Transmembrane helix</keyword>
<name>A0A848F942_9BURK</name>
<dbReference type="RefSeq" id="WP_169160820.1">
    <property type="nucleotide sequence ID" value="NZ_JABBFW010000007.1"/>
</dbReference>
<feature type="transmembrane region" description="Helical" evidence="5">
    <location>
        <begin position="42"/>
        <end position="62"/>
    </location>
</feature>
<dbReference type="Gene3D" id="1.20.1250.20">
    <property type="entry name" value="MFS general substrate transporter like domains"/>
    <property type="match status" value="1"/>
</dbReference>
<comment type="caution">
    <text evidence="7">The sequence shown here is derived from an EMBL/GenBank/DDBJ whole genome shotgun (WGS) entry which is preliminary data.</text>
</comment>
<dbReference type="PROSITE" id="PS00216">
    <property type="entry name" value="SUGAR_TRANSPORT_1"/>
    <property type="match status" value="1"/>
</dbReference>
<dbReference type="GO" id="GO:0046943">
    <property type="term" value="F:carboxylic acid transmembrane transporter activity"/>
    <property type="evidence" value="ECO:0007669"/>
    <property type="project" value="TreeGrafter"/>
</dbReference>
<dbReference type="Proteomes" id="UP000574067">
    <property type="component" value="Unassembled WGS sequence"/>
</dbReference>
<feature type="transmembrane region" description="Helical" evidence="5">
    <location>
        <begin position="132"/>
        <end position="152"/>
    </location>
</feature>
<dbReference type="PROSITE" id="PS00217">
    <property type="entry name" value="SUGAR_TRANSPORT_2"/>
    <property type="match status" value="1"/>
</dbReference>
<evidence type="ECO:0000256" key="1">
    <source>
        <dbReference type="ARBA" id="ARBA00004141"/>
    </source>
</evidence>
<evidence type="ECO:0000256" key="3">
    <source>
        <dbReference type="ARBA" id="ARBA00022989"/>
    </source>
</evidence>
<dbReference type="InterPro" id="IPR011701">
    <property type="entry name" value="MFS"/>
</dbReference>
<proteinExistence type="predicted"/>
<comment type="subcellular location">
    <subcellularLocation>
        <location evidence="1">Membrane</location>
        <topology evidence="1">Multi-pass membrane protein</topology>
    </subcellularLocation>
</comment>
<feature type="transmembrane region" description="Helical" evidence="5">
    <location>
        <begin position="280"/>
        <end position="299"/>
    </location>
</feature>
<reference evidence="7 8" key="1">
    <citation type="submission" date="2020-04" db="EMBL/GenBank/DDBJ databases">
        <title>Azohydromonas sp. isolated from soil.</title>
        <authorList>
            <person name="Dahal R.H."/>
        </authorList>
    </citation>
    <scope>NUCLEOTIDE SEQUENCE [LARGE SCALE GENOMIC DNA]</scope>
    <source>
        <strain evidence="7 8">G-1-1-14</strain>
    </source>
</reference>